<dbReference type="FunFam" id="3.30.160.20:FF:000065">
    <property type="entry name" value="Peptidyl-tRNA hydrolase domain protein"/>
    <property type="match status" value="1"/>
</dbReference>
<name>A0A8H7ZLB8_9ASCO</name>
<dbReference type="GO" id="GO:0032543">
    <property type="term" value="P:mitochondrial translation"/>
    <property type="evidence" value="ECO:0007669"/>
    <property type="project" value="UniProtKB-ARBA"/>
</dbReference>
<dbReference type="GO" id="GO:0005739">
    <property type="term" value="C:mitochondrion"/>
    <property type="evidence" value="ECO:0007669"/>
    <property type="project" value="UniProtKB-SubCell"/>
</dbReference>
<dbReference type="Pfam" id="PF00472">
    <property type="entry name" value="RF-1"/>
    <property type="match status" value="1"/>
</dbReference>
<dbReference type="AlphaFoldDB" id="A0A8H7ZLB8"/>
<evidence type="ECO:0000256" key="3">
    <source>
        <dbReference type="ARBA" id="ARBA00022946"/>
    </source>
</evidence>
<comment type="subcellular location">
    <subcellularLocation>
        <location evidence="1">Mitochondrion</location>
    </subcellularLocation>
</comment>
<keyword evidence="5" id="KW-0175">Coiled coil</keyword>
<dbReference type="PANTHER" id="PTHR46203:SF1">
    <property type="entry name" value="MITOCHONDRIAL TRANSLATION RELEASE FACTOR IN RESCUE"/>
    <property type="match status" value="1"/>
</dbReference>
<dbReference type="EMBL" id="JAEOAQ010000001">
    <property type="protein sequence ID" value="KAG5421621.1"/>
    <property type="molecule type" value="Genomic_DNA"/>
</dbReference>
<accession>A0A8H7ZLB8</accession>
<dbReference type="GeneID" id="93649342"/>
<dbReference type="PANTHER" id="PTHR46203">
    <property type="entry name" value="PROBABLE PEPTIDE CHAIN RELEASE FACTOR C12ORF65"/>
    <property type="match status" value="1"/>
</dbReference>
<dbReference type="GO" id="GO:0003747">
    <property type="term" value="F:translation release factor activity"/>
    <property type="evidence" value="ECO:0007669"/>
    <property type="project" value="InterPro"/>
</dbReference>
<evidence type="ECO:0000256" key="5">
    <source>
        <dbReference type="SAM" id="Coils"/>
    </source>
</evidence>
<dbReference type="Proteomes" id="UP000669133">
    <property type="component" value="Unassembled WGS sequence"/>
</dbReference>
<gene>
    <name evidence="7" type="ORF">I9W82_000713</name>
</gene>
<dbReference type="OrthoDB" id="277888at2759"/>
<dbReference type="InterPro" id="IPR045853">
    <property type="entry name" value="Pep_chain_release_fac_I_sf"/>
</dbReference>
<reference evidence="7 8" key="1">
    <citation type="submission" date="2020-12" db="EMBL/GenBank/DDBJ databases">
        <title>Effect of drift, selection, and recombination on the evolution of hybrid genomes in Candida yeast pathogens.</title>
        <authorList>
            <person name="Mixao V."/>
            <person name="Ksiezopolska E."/>
            <person name="Saus E."/>
            <person name="Boekhout T."/>
            <person name="Gacser A."/>
            <person name="Gabaldon T."/>
        </authorList>
    </citation>
    <scope>NUCLEOTIDE SEQUENCE [LARGE SCALE GENOMIC DNA]</scope>
    <source>
        <strain evidence="7 8">BP57</strain>
    </source>
</reference>
<proteinExistence type="inferred from homology"/>
<comment type="caution">
    <text evidence="7">The sequence shown here is derived from an EMBL/GenBank/DDBJ whole genome shotgun (WGS) entry which is preliminary data.</text>
</comment>
<evidence type="ECO:0000313" key="8">
    <source>
        <dbReference type="Proteomes" id="UP000669133"/>
    </source>
</evidence>
<dbReference type="InterPro" id="IPR052405">
    <property type="entry name" value="Mito_Transl_Release_Factor"/>
</dbReference>
<keyword evidence="3" id="KW-0809">Transit peptide</keyword>
<dbReference type="SUPFAM" id="SSF75620">
    <property type="entry name" value="Release factor"/>
    <property type="match status" value="1"/>
</dbReference>
<dbReference type="InterPro" id="IPR000352">
    <property type="entry name" value="Pep_chain_release_fac_I"/>
</dbReference>
<evidence type="ECO:0000256" key="1">
    <source>
        <dbReference type="ARBA" id="ARBA00004173"/>
    </source>
</evidence>
<feature type="coiled-coil region" evidence="5">
    <location>
        <begin position="125"/>
        <end position="159"/>
    </location>
</feature>
<keyword evidence="4" id="KW-0496">Mitochondrion</keyword>
<protein>
    <recommendedName>
        <fullName evidence="6">Prokaryotic-type class I peptide chain release factors domain-containing protein</fullName>
    </recommendedName>
</protein>
<organism evidence="7 8">
    <name type="scientific">Candida metapsilosis</name>
    <dbReference type="NCBI Taxonomy" id="273372"/>
    <lineage>
        <taxon>Eukaryota</taxon>
        <taxon>Fungi</taxon>
        <taxon>Dikarya</taxon>
        <taxon>Ascomycota</taxon>
        <taxon>Saccharomycotina</taxon>
        <taxon>Pichiomycetes</taxon>
        <taxon>Debaryomycetaceae</taxon>
        <taxon>Candida/Lodderomyces clade</taxon>
        <taxon>Candida</taxon>
    </lineage>
</organism>
<evidence type="ECO:0000256" key="2">
    <source>
        <dbReference type="ARBA" id="ARBA00010835"/>
    </source>
</evidence>
<feature type="domain" description="Prokaryotic-type class I peptide chain release factors" evidence="6">
    <location>
        <begin position="33"/>
        <end position="130"/>
    </location>
</feature>
<evidence type="ECO:0000313" key="7">
    <source>
        <dbReference type="EMBL" id="KAG5421621.1"/>
    </source>
</evidence>
<dbReference type="RefSeq" id="XP_067550737.1">
    <property type="nucleotide sequence ID" value="XM_067695107.1"/>
</dbReference>
<sequence length="191" mass="21977">MLRYPIRRLTSTSSILYAIPKKNKLPPRPKWLIKEEEIEENFIKGGRGPGGQKINKTNSKVQLTHKPTGIVVTCQATRSQEQNRKKAREILALKLDDLYNPETSRNTVVAERAQKVKQSKTKKSNRKYRAINEAKEAEKARLLEEEQKLMEELATQDGETLTKQKGVEDDDDEFDKFIKSAKVDLNEIKIK</sequence>
<evidence type="ECO:0000256" key="4">
    <source>
        <dbReference type="ARBA" id="ARBA00023128"/>
    </source>
</evidence>
<dbReference type="Gene3D" id="3.30.160.20">
    <property type="match status" value="1"/>
</dbReference>
<evidence type="ECO:0000259" key="6">
    <source>
        <dbReference type="Pfam" id="PF00472"/>
    </source>
</evidence>
<comment type="similarity">
    <text evidence="2">Belongs to the prokaryotic/mitochondrial release factor family.</text>
</comment>
<keyword evidence="8" id="KW-1185">Reference proteome</keyword>